<dbReference type="EnsemblMetazoa" id="GPPI007198-RA">
    <property type="protein sequence ID" value="GPPI007198-PA"/>
    <property type="gene ID" value="GPPI007198"/>
</dbReference>
<dbReference type="EMBL" id="JXJN01002911">
    <property type="status" value="NOT_ANNOTATED_CDS"/>
    <property type="molecule type" value="Genomic_DNA"/>
</dbReference>
<feature type="region of interest" description="Disordered" evidence="1">
    <location>
        <begin position="78"/>
        <end position="97"/>
    </location>
</feature>
<protein>
    <submittedName>
        <fullName evidence="2">Uncharacterized protein</fullName>
    </submittedName>
</protein>
<dbReference type="Proteomes" id="UP000092460">
    <property type="component" value="Unassembled WGS sequence"/>
</dbReference>
<accession>A0A1B0ASP8</accession>
<name>A0A1B0ASP8_9MUSC</name>
<dbReference type="VEuPathDB" id="VectorBase:GPPI007198"/>
<sequence>MEVPFARRTLCVIQGDVRMQRTEDCLIRIHKLLRARKLDHAIALMRAASSLLQCSPSYGLWLKREDKKYILQLCDTHRKNSGAGSSSDIRKSNPVRL</sequence>
<evidence type="ECO:0000313" key="2">
    <source>
        <dbReference type="EnsemblMetazoa" id="GPPI007198-PA"/>
    </source>
</evidence>
<organism evidence="2 3">
    <name type="scientific">Glossina palpalis gambiensis</name>
    <dbReference type="NCBI Taxonomy" id="67801"/>
    <lineage>
        <taxon>Eukaryota</taxon>
        <taxon>Metazoa</taxon>
        <taxon>Ecdysozoa</taxon>
        <taxon>Arthropoda</taxon>
        <taxon>Hexapoda</taxon>
        <taxon>Insecta</taxon>
        <taxon>Pterygota</taxon>
        <taxon>Neoptera</taxon>
        <taxon>Endopterygota</taxon>
        <taxon>Diptera</taxon>
        <taxon>Brachycera</taxon>
        <taxon>Muscomorpha</taxon>
        <taxon>Hippoboscoidea</taxon>
        <taxon>Glossinidae</taxon>
        <taxon>Glossina</taxon>
    </lineage>
</organism>
<evidence type="ECO:0000313" key="3">
    <source>
        <dbReference type="Proteomes" id="UP000092460"/>
    </source>
</evidence>
<dbReference type="EMBL" id="JXJN01002910">
    <property type="status" value="NOT_ANNOTATED_CDS"/>
    <property type="molecule type" value="Genomic_DNA"/>
</dbReference>
<dbReference type="EMBL" id="JXJN01002912">
    <property type="status" value="NOT_ANNOTATED_CDS"/>
    <property type="molecule type" value="Genomic_DNA"/>
</dbReference>
<evidence type="ECO:0000256" key="1">
    <source>
        <dbReference type="SAM" id="MobiDB-lite"/>
    </source>
</evidence>
<keyword evidence="3" id="KW-1185">Reference proteome</keyword>
<reference evidence="2" key="2">
    <citation type="submission" date="2020-05" db="UniProtKB">
        <authorList>
            <consortium name="EnsemblMetazoa"/>
        </authorList>
    </citation>
    <scope>IDENTIFICATION</scope>
    <source>
        <strain evidence="2">IAEA</strain>
    </source>
</reference>
<reference evidence="3" key="1">
    <citation type="submission" date="2015-01" db="EMBL/GenBank/DDBJ databases">
        <authorList>
            <person name="Aksoy S."/>
            <person name="Warren W."/>
            <person name="Wilson R.K."/>
        </authorList>
    </citation>
    <scope>NUCLEOTIDE SEQUENCE [LARGE SCALE GENOMIC DNA]</scope>
    <source>
        <strain evidence="3">IAEA</strain>
    </source>
</reference>
<proteinExistence type="predicted"/>
<dbReference type="AlphaFoldDB" id="A0A1B0ASP8"/>